<keyword evidence="12" id="KW-1185">Reference proteome</keyword>
<protein>
    <recommendedName>
        <fullName evidence="7">Thiol:disulfide interchange protein</fullName>
    </recommendedName>
</protein>
<evidence type="ECO:0000259" key="10">
    <source>
        <dbReference type="PROSITE" id="PS51352"/>
    </source>
</evidence>
<dbReference type="InterPro" id="IPR013766">
    <property type="entry name" value="Thioredoxin_domain"/>
</dbReference>
<dbReference type="InterPro" id="IPR023205">
    <property type="entry name" value="DsbA/DsbL"/>
</dbReference>
<dbReference type="InterPro" id="IPR050824">
    <property type="entry name" value="Thiol_disulfide_DsbA"/>
</dbReference>
<keyword evidence="6" id="KW-0676">Redox-active center</keyword>
<organism evidence="11 12">
    <name type="scientific">Vibrio caribbeanicus ATCC BAA-2122</name>
    <dbReference type="NCBI Taxonomy" id="796620"/>
    <lineage>
        <taxon>Bacteria</taxon>
        <taxon>Pseudomonadati</taxon>
        <taxon>Pseudomonadota</taxon>
        <taxon>Gammaproteobacteria</taxon>
        <taxon>Vibrionales</taxon>
        <taxon>Vibrionaceae</taxon>
        <taxon>Vibrio</taxon>
    </lineage>
</organism>
<comment type="caution">
    <text evidence="11">The sequence shown here is derived from an EMBL/GenBank/DDBJ whole genome shotgun (WGS) entry which is preliminary data.</text>
</comment>
<keyword evidence="3 9" id="KW-0732">Signal</keyword>
<reference evidence="11 12" key="1">
    <citation type="journal article" date="2012" name="Int. J. Syst. Evol. Microbiol.">
        <title>Vibrio caribbeanicus sp. nov., isolated from the marine sponge Scleritoderma cyanea.</title>
        <authorList>
            <person name="Hoffmann M."/>
            <person name="Monday S.R."/>
            <person name="Allard M.W."/>
            <person name="Strain E.A."/>
            <person name="Whittaker P."/>
            <person name="Naum M."/>
            <person name="McCarthy P.J."/>
            <person name="Lopez J.V."/>
            <person name="Fischer M."/>
            <person name="Brown E.W."/>
        </authorList>
    </citation>
    <scope>NUCLEOTIDE SEQUENCE [LARGE SCALE GENOMIC DNA]</scope>
    <source>
        <strain evidence="11 12">ATCC BAA-2122</strain>
    </source>
</reference>
<dbReference type="PIRSF" id="PIRSF001488">
    <property type="entry name" value="Tdi_protein"/>
    <property type="match status" value="1"/>
</dbReference>
<dbReference type="InterPro" id="IPR001853">
    <property type="entry name" value="DSBA-like_thioredoxin_dom"/>
</dbReference>
<gene>
    <name evidence="11" type="ORF">VIBC2010_06699</name>
</gene>
<name>E3BIJ7_9VIBR</name>
<comment type="similarity">
    <text evidence="2">Belongs to the thioredoxin family. DsbA subfamily.</text>
</comment>
<sequence>MKKLFAVLVTFVISVSAHAAQFKAGQNYKILNSEASKTPTVTEFFSFYCPHCAQFEPIIQNLKAQLPKNAQFEKSHVSFMGGKMGVSMSKAYATMVVLKVEDKMTPIMFDIVQNMRKPPKTDQELRQIFIDAGVDAKKFDAAFNGFAVDSMVRRFDKQFEQSGLTGVPGVVVNDRYLVETQGLKTLDEYYALVNYLLTLK</sequence>
<feature type="disulfide bond" description="Redox-active" evidence="8">
    <location>
        <begin position="49"/>
        <end position="52"/>
    </location>
</feature>
<dbReference type="PROSITE" id="PS51352">
    <property type="entry name" value="THIOREDOXIN_2"/>
    <property type="match status" value="1"/>
</dbReference>
<evidence type="ECO:0000256" key="6">
    <source>
        <dbReference type="ARBA" id="ARBA00023284"/>
    </source>
</evidence>
<feature type="signal peptide" evidence="9">
    <location>
        <begin position="1"/>
        <end position="19"/>
    </location>
</feature>
<evidence type="ECO:0000256" key="8">
    <source>
        <dbReference type="PIRSR" id="PIRSR001488-1"/>
    </source>
</evidence>
<dbReference type="OrthoDB" id="9784896at2"/>
<comment type="subcellular location">
    <subcellularLocation>
        <location evidence="1 7">Periplasm</location>
    </subcellularLocation>
</comment>
<evidence type="ECO:0000256" key="9">
    <source>
        <dbReference type="SAM" id="SignalP"/>
    </source>
</evidence>
<dbReference type="CDD" id="cd03019">
    <property type="entry name" value="DsbA_DsbA"/>
    <property type="match status" value="1"/>
</dbReference>
<evidence type="ECO:0000256" key="3">
    <source>
        <dbReference type="ARBA" id="ARBA00022729"/>
    </source>
</evidence>
<evidence type="ECO:0000256" key="7">
    <source>
        <dbReference type="PIRNR" id="PIRNR001488"/>
    </source>
</evidence>
<dbReference type="eggNOG" id="COG1651">
    <property type="taxonomic scope" value="Bacteria"/>
</dbReference>
<dbReference type="EMBL" id="AEIU01000065">
    <property type="protein sequence ID" value="EFP97106.1"/>
    <property type="molecule type" value="Genomic_DNA"/>
</dbReference>
<dbReference type="PANTHER" id="PTHR35891">
    <property type="entry name" value="THIOL:DISULFIDE INTERCHANGE PROTEIN DSBA"/>
    <property type="match status" value="1"/>
</dbReference>
<evidence type="ECO:0000256" key="5">
    <source>
        <dbReference type="ARBA" id="ARBA00023157"/>
    </source>
</evidence>
<evidence type="ECO:0000256" key="1">
    <source>
        <dbReference type="ARBA" id="ARBA00004418"/>
    </source>
</evidence>
<keyword evidence="4 7" id="KW-0574">Periplasm</keyword>
<accession>E3BIJ7</accession>
<dbReference type="InterPro" id="IPR017937">
    <property type="entry name" value="Thioredoxin_CS"/>
</dbReference>
<dbReference type="PROSITE" id="PS00194">
    <property type="entry name" value="THIOREDOXIN_1"/>
    <property type="match status" value="1"/>
</dbReference>
<proteinExistence type="inferred from homology"/>
<dbReference type="STRING" id="796620.VIBC2010_06699"/>
<dbReference type="InterPro" id="IPR036249">
    <property type="entry name" value="Thioredoxin-like_sf"/>
</dbReference>
<dbReference type="SUPFAM" id="SSF52833">
    <property type="entry name" value="Thioredoxin-like"/>
    <property type="match status" value="1"/>
</dbReference>
<dbReference type="RefSeq" id="WP_009600834.1">
    <property type="nucleotide sequence ID" value="NZ_AEIU01000065.1"/>
</dbReference>
<dbReference type="PANTHER" id="PTHR35891:SF2">
    <property type="entry name" value="THIOL:DISULFIDE INTERCHANGE PROTEIN DSBA"/>
    <property type="match status" value="1"/>
</dbReference>
<evidence type="ECO:0000256" key="4">
    <source>
        <dbReference type="ARBA" id="ARBA00022764"/>
    </source>
</evidence>
<evidence type="ECO:0000313" key="12">
    <source>
        <dbReference type="Proteomes" id="UP000002943"/>
    </source>
</evidence>
<dbReference type="Proteomes" id="UP000002943">
    <property type="component" value="Unassembled WGS sequence"/>
</dbReference>
<evidence type="ECO:0000256" key="2">
    <source>
        <dbReference type="ARBA" id="ARBA00005791"/>
    </source>
</evidence>
<dbReference type="Gene3D" id="3.40.30.10">
    <property type="entry name" value="Glutaredoxin"/>
    <property type="match status" value="1"/>
</dbReference>
<dbReference type="GO" id="GO:0015036">
    <property type="term" value="F:disulfide oxidoreductase activity"/>
    <property type="evidence" value="ECO:0007669"/>
    <property type="project" value="UniProtKB-ARBA"/>
</dbReference>
<feature type="domain" description="Thioredoxin" evidence="10">
    <location>
        <begin position="13"/>
        <end position="198"/>
    </location>
</feature>
<dbReference type="Pfam" id="PF01323">
    <property type="entry name" value="DSBA"/>
    <property type="match status" value="1"/>
</dbReference>
<dbReference type="AlphaFoldDB" id="E3BIJ7"/>
<dbReference type="GO" id="GO:0042597">
    <property type="term" value="C:periplasmic space"/>
    <property type="evidence" value="ECO:0007669"/>
    <property type="project" value="UniProtKB-SubCell"/>
</dbReference>
<keyword evidence="5 7" id="KW-1015">Disulfide bond</keyword>
<evidence type="ECO:0000313" key="11">
    <source>
        <dbReference type="EMBL" id="EFP97106.1"/>
    </source>
</evidence>
<feature type="chain" id="PRO_5003167110" description="Thiol:disulfide interchange protein" evidence="9">
    <location>
        <begin position="20"/>
        <end position="200"/>
    </location>
</feature>